<name>A0A9P1I5V5_9PELO</name>
<dbReference type="GO" id="GO:0005634">
    <property type="term" value="C:nucleus"/>
    <property type="evidence" value="ECO:0007669"/>
    <property type="project" value="TreeGrafter"/>
</dbReference>
<dbReference type="Proteomes" id="UP001152747">
    <property type="component" value="Unassembled WGS sequence"/>
</dbReference>
<feature type="domain" description="BUB1 N-terminal" evidence="1">
    <location>
        <begin position="61"/>
        <end position="219"/>
    </location>
</feature>
<dbReference type="PANTHER" id="PTHR14030">
    <property type="entry name" value="MITOTIC CHECKPOINT SERINE/THREONINE-PROTEIN KINASE BUB1"/>
    <property type="match status" value="1"/>
</dbReference>
<comment type="caution">
    <text evidence="2">The sequence shown here is derived from an EMBL/GenBank/DDBJ whole genome shotgun (WGS) entry which is preliminary data.</text>
</comment>
<dbReference type="GO" id="GO:0007094">
    <property type="term" value="P:mitotic spindle assembly checkpoint signaling"/>
    <property type="evidence" value="ECO:0007669"/>
    <property type="project" value="InterPro"/>
</dbReference>
<organism evidence="2 3">
    <name type="scientific">Caenorhabditis angaria</name>
    <dbReference type="NCBI Taxonomy" id="860376"/>
    <lineage>
        <taxon>Eukaryota</taxon>
        <taxon>Metazoa</taxon>
        <taxon>Ecdysozoa</taxon>
        <taxon>Nematoda</taxon>
        <taxon>Chromadorea</taxon>
        <taxon>Rhabditida</taxon>
        <taxon>Rhabditina</taxon>
        <taxon>Rhabditomorpha</taxon>
        <taxon>Rhabditoidea</taxon>
        <taxon>Rhabditidae</taxon>
        <taxon>Peloderinae</taxon>
        <taxon>Caenorhabditis</taxon>
    </lineage>
</organism>
<accession>A0A9P1I5V5</accession>
<evidence type="ECO:0000313" key="3">
    <source>
        <dbReference type="Proteomes" id="UP001152747"/>
    </source>
</evidence>
<dbReference type="InterPro" id="IPR013212">
    <property type="entry name" value="Mad3/Bub1_I"/>
</dbReference>
<reference evidence="2" key="1">
    <citation type="submission" date="2022-11" db="EMBL/GenBank/DDBJ databases">
        <authorList>
            <person name="Kikuchi T."/>
        </authorList>
    </citation>
    <scope>NUCLEOTIDE SEQUENCE</scope>
    <source>
        <strain evidence="2">PS1010</strain>
    </source>
</reference>
<keyword evidence="3" id="KW-1185">Reference proteome</keyword>
<dbReference type="EMBL" id="CANHGI010000001">
    <property type="protein sequence ID" value="CAI5438884.1"/>
    <property type="molecule type" value="Genomic_DNA"/>
</dbReference>
<dbReference type="PROSITE" id="PS51489">
    <property type="entry name" value="BUB1_N"/>
    <property type="match status" value="1"/>
</dbReference>
<protein>
    <recommendedName>
        <fullName evidence="1">BUB1 N-terminal domain-containing protein</fullName>
    </recommendedName>
</protein>
<dbReference type="Pfam" id="PF08311">
    <property type="entry name" value="Mad3_BUB1_I"/>
    <property type="match status" value="1"/>
</dbReference>
<dbReference type="GO" id="GO:0051754">
    <property type="term" value="P:meiotic sister chromatid cohesion, centromeric"/>
    <property type="evidence" value="ECO:0007669"/>
    <property type="project" value="TreeGrafter"/>
</dbReference>
<dbReference type="GO" id="GO:0004672">
    <property type="term" value="F:protein kinase activity"/>
    <property type="evidence" value="ECO:0007669"/>
    <property type="project" value="TreeGrafter"/>
</dbReference>
<dbReference type="PANTHER" id="PTHR14030:SF28">
    <property type="entry name" value="BUB1 N-TERMINAL DOMAIN-CONTAINING PROTEIN"/>
    <property type="match status" value="1"/>
</dbReference>
<dbReference type="AlphaFoldDB" id="A0A9P1I5V5"/>
<dbReference type="InterPro" id="IPR015661">
    <property type="entry name" value="Bub1/Mad3"/>
</dbReference>
<proteinExistence type="predicted"/>
<evidence type="ECO:0000259" key="1">
    <source>
        <dbReference type="PROSITE" id="PS51489"/>
    </source>
</evidence>
<evidence type="ECO:0000313" key="2">
    <source>
        <dbReference type="EMBL" id="CAI5438884.1"/>
    </source>
</evidence>
<dbReference type="Gene3D" id="1.25.40.430">
    <property type="match status" value="1"/>
</dbReference>
<dbReference type="SMART" id="SM00777">
    <property type="entry name" value="Mad3_BUB1_I"/>
    <property type="match status" value="1"/>
</dbReference>
<dbReference type="OrthoDB" id="248495at2759"/>
<gene>
    <name evidence="2" type="ORF">CAMP_LOCUS1521</name>
</gene>
<sequence>MSAEYVFTLPQRDNVDNEEDDWDRYSENIRPTRRGRKIDVLKKKATETVTEVEAREKLDELLKDLESVEDEQHIDKILTFCQWFETSLPIGSHKLYYEFLWKIIIRDGFLDKFGNSGKMLKIWEKMADNSAGHAHDIYQFAISRKSLLTSAALYVRWSQHVELAGAPVEARRVLILAKTNCAVPIEAINDAEDQLEMREMRRLLNEKSSDEESDEEFEEQRQAFTNLAVLDEKHTVPIVRIPSIAADPTKKSMKFDDNNIMKVGTSSKNNSVQPFEVFAYADADDVEYLRNVHELGTAHIERYAIRESNPKLQEASVSDEIRIVPTSSTFEVWTVEGSTKNSEKQPKARMTIKRIFKDISIEEYVVSLLPNIPSLNPPIARTLNFDDTL</sequence>